<dbReference type="AlphaFoldDB" id="A0A0C9M3I8"/>
<dbReference type="PANTHER" id="PTHR43133:SF62">
    <property type="entry name" value="RNA POLYMERASE SIGMA FACTOR SIGZ"/>
    <property type="match status" value="1"/>
</dbReference>
<keyword evidence="10" id="KW-1185">Reference proteome</keyword>
<name>A0A0C9M3I8_SPHPI</name>
<dbReference type="EMBL" id="BBJS01000037">
    <property type="protein sequence ID" value="GAN14405.1"/>
    <property type="molecule type" value="Genomic_DNA"/>
</dbReference>
<dbReference type="InterPro" id="IPR039425">
    <property type="entry name" value="RNA_pol_sigma-70-like"/>
</dbReference>
<dbReference type="GO" id="GO:0003677">
    <property type="term" value="F:DNA binding"/>
    <property type="evidence" value="ECO:0007669"/>
    <property type="project" value="UniProtKB-KW"/>
</dbReference>
<dbReference type="Proteomes" id="UP000032025">
    <property type="component" value="Unassembled WGS sequence"/>
</dbReference>
<evidence type="ECO:0000256" key="6">
    <source>
        <dbReference type="RuleBase" id="RU000716"/>
    </source>
</evidence>
<feature type="domain" description="RNA polymerase sigma-70 region 2" evidence="7">
    <location>
        <begin position="33"/>
        <end position="101"/>
    </location>
</feature>
<dbReference type="InterPro" id="IPR013325">
    <property type="entry name" value="RNA_pol_sigma_r2"/>
</dbReference>
<evidence type="ECO:0000256" key="5">
    <source>
        <dbReference type="ARBA" id="ARBA00023163"/>
    </source>
</evidence>
<dbReference type="InterPro" id="IPR007627">
    <property type="entry name" value="RNA_pol_sigma70_r2"/>
</dbReference>
<comment type="caution">
    <text evidence="9">The sequence shown here is derived from an EMBL/GenBank/DDBJ whole genome shotgun (WGS) entry which is preliminary data.</text>
</comment>
<dbReference type="PROSITE" id="PS01063">
    <property type="entry name" value="SIGMA70_ECF"/>
    <property type="match status" value="1"/>
</dbReference>
<organism evidence="9 10">
    <name type="scientific">Sphingomonas paucimobilis NBRC 13935</name>
    <dbReference type="NCBI Taxonomy" id="1219050"/>
    <lineage>
        <taxon>Bacteria</taxon>
        <taxon>Pseudomonadati</taxon>
        <taxon>Pseudomonadota</taxon>
        <taxon>Alphaproteobacteria</taxon>
        <taxon>Sphingomonadales</taxon>
        <taxon>Sphingomonadaceae</taxon>
        <taxon>Sphingomonas</taxon>
    </lineage>
</organism>
<sequence>MPPIMLDPVDMRVRLFDTLDRIGAEDRDALSELYRMTSAKLFGICLQICRDRSAAEDVLQDVYAIIWKRAGAFEAGSASPMSWLATIARNRSIDWVRARAKRPTQPIDHAHEVADATPDQAQAAERAETAQRLHECLEALEGRQRDAIRTAFFDGMTYAELADAQGVPLGTMKSWVRRGLMQLRGCVGDH</sequence>
<evidence type="ECO:0000313" key="10">
    <source>
        <dbReference type="Proteomes" id="UP000032025"/>
    </source>
</evidence>
<keyword evidence="2 6" id="KW-0805">Transcription regulation</keyword>
<dbReference type="SUPFAM" id="SSF88659">
    <property type="entry name" value="Sigma3 and sigma4 domains of RNA polymerase sigma factors"/>
    <property type="match status" value="1"/>
</dbReference>
<dbReference type="Gene3D" id="1.10.10.10">
    <property type="entry name" value="Winged helix-like DNA-binding domain superfamily/Winged helix DNA-binding domain"/>
    <property type="match status" value="1"/>
</dbReference>
<dbReference type="GO" id="GO:0016987">
    <property type="term" value="F:sigma factor activity"/>
    <property type="evidence" value="ECO:0007669"/>
    <property type="project" value="UniProtKB-KW"/>
</dbReference>
<keyword evidence="5 6" id="KW-0804">Transcription</keyword>
<dbReference type="InterPro" id="IPR014284">
    <property type="entry name" value="RNA_pol_sigma-70_dom"/>
</dbReference>
<dbReference type="PANTHER" id="PTHR43133">
    <property type="entry name" value="RNA POLYMERASE ECF-TYPE SIGMA FACTO"/>
    <property type="match status" value="1"/>
</dbReference>
<gene>
    <name evidence="9" type="ORF">SP6_37_00120</name>
</gene>
<dbReference type="GO" id="GO:0006352">
    <property type="term" value="P:DNA-templated transcription initiation"/>
    <property type="evidence" value="ECO:0007669"/>
    <property type="project" value="InterPro"/>
</dbReference>
<keyword evidence="3 6" id="KW-0731">Sigma factor</keyword>
<evidence type="ECO:0000259" key="7">
    <source>
        <dbReference type="Pfam" id="PF04542"/>
    </source>
</evidence>
<dbReference type="InterPro" id="IPR013249">
    <property type="entry name" value="RNA_pol_sigma70_r4_t2"/>
</dbReference>
<feature type="domain" description="RNA polymerase sigma factor 70 region 4 type 2" evidence="8">
    <location>
        <begin position="131"/>
        <end position="183"/>
    </location>
</feature>
<reference evidence="9 10" key="1">
    <citation type="submission" date="2014-08" db="EMBL/GenBank/DDBJ databases">
        <title>Whole genome shotgun sequence of Sphingomonas paucimobilis NBRC 13935.</title>
        <authorList>
            <person name="Hosoyama A."/>
            <person name="Hashimoto M."/>
            <person name="Hosoyama Y."/>
            <person name="Noguchi M."/>
            <person name="Uohara A."/>
            <person name="Ohji S."/>
            <person name="Katano-Makiyama Y."/>
            <person name="Ichikawa N."/>
            <person name="Kimura A."/>
            <person name="Yamazoe A."/>
            <person name="Fujita N."/>
        </authorList>
    </citation>
    <scope>NUCLEOTIDE SEQUENCE [LARGE SCALE GENOMIC DNA]</scope>
    <source>
        <strain evidence="9 10">NBRC 13935</strain>
    </source>
</reference>
<proteinExistence type="inferred from homology"/>
<dbReference type="InterPro" id="IPR000838">
    <property type="entry name" value="RNA_pol_sigma70_ECF_CS"/>
</dbReference>
<dbReference type="CDD" id="cd06171">
    <property type="entry name" value="Sigma70_r4"/>
    <property type="match status" value="1"/>
</dbReference>
<keyword evidence="4 6" id="KW-0238">DNA-binding</keyword>
<accession>A0A0C9M3I8</accession>
<evidence type="ECO:0000259" key="8">
    <source>
        <dbReference type="Pfam" id="PF08281"/>
    </source>
</evidence>
<evidence type="ECO:0000256" key="4">
    <source>
        <dbReference type="ARBA" id="ARBA00023125"/>
    </source>
</evidence>
<dbReference type="Gene3D" id="1.10.1740.10">
    <property type="match status" value="1"/>
</dbReference>
<evidence type="ECO:0000256" key="3">
    <source>
        <dbReference type="ARBA" id="ARBA00023082"/>
    </source>
</evidence>
<comment type="similarity">
    <text evidence="1 6">Belongs to the sigma-70 factor family. ECF subfamily.</text>
</comment>
<dbReference type="InterPro" id="IPR013324">
    <property type="entry name" value="RNA_pol_sigma_r3/r4-like"/>
</dbReference>
<dbReference type="SUPFAM" id="SSF88946">
    <property type="entry name" value="Sigma2 domain of RNA polymerase sigma factors"/>
    <property type="match status" value="1"/>
</dbReference>
<dbReference type="Pfam" id="PF08281">
    <property type="entry name" value="Sigma70_r4_2"/>
    <property type="match status" value="1"/>
</dbReference>
<evidence type="ECO:0000256" key="1">
    <source>
        <dbReference type="ARBA" id="ARBA00010641"/>
    </source>
</evidence>
<dbReference type="InterPro" id="IPR036388">
    <property type="entry name" value="WH-like_DNA-bd_sf"/>
</dbReference>
<evidence type="ECO:0000313" key="9">
    <source>
        <dbReference type="EMBL" id="GAN14405.1"/>
    </source>
</evidence>
<dbReference type="Pfam" id="PF04542">
    <property type="entry name" value="Sigma70_r2"/>
    <property type="match status" value="1"/>
</dbReference>
<dbReference type="NCBIfam" id="TIGR02937">
    <property type="entry name" value="sigma70-ECF"/>
    <property type="match status" value="1"/>
</dbReference>
<evidence type="ECO:0000256" key="2">
    <source>
        <dbReference type="ARBA" id="ARBA00023015"/>
    </source>
</evidence>
<protein>
    <recommendedName>
        <fullName evidence="6">RNA polymerase sigma factor</fullName>
    </recommendedName>
</protein>